<dbReference type="EMBL" id="AEPW01000101">
    <property type="protein sequence ID" value="EFU75538.1"/>
    <property type="molecule type" value="Genomic_DNA"/>
</dbReference>
<reference evidence="1 2" key="1">
    <citation type="submission" date="2010-12" db="EMBL/GenBank/DDBJ databases">
        <authorList>
            <person name="Muzny D."/>
            <person name="Qin X."/>
            <person name="Deng J."/>
            <person name="Jiang H."/>
            <person name="Liu Y."/>
            <person name="Qu J."/>
            <person name="Song X.-Z."/>
            <person name="Zhang L."/>
            <person name="Thornton R."/>
            <person name="Coyle M."/>
            <person name="Francisco L."/>
            <person name="Jackson L."/>
            <person name="Javaid M."/>
            <person name="Korchina V."/>
            <person name="Kovar C."/>
            <person name="Mata R."/>
            <person name="Mathew T."/>
            <person name="Ngo R."/>
            <person name="Nguyen L."/>
            <person name="Nguyen N."/>
            <person name="Okwuonu G."/>
            <person name="Ongeri F."/>
            <person name="Pham C."/>
            <person name="Simmons D."/>
            <person name="Wilczek-Boney K."/>
            <person name="Hale W."/>
            <person name="Jakkamsetti A."/>
            <person name="Pham P."/>
            <person name="Ruth R."/>
            <person name="San Lucas F."/>
            <person name="Warren J."/>
            <person name="Zhang J."/>
            <person name="Zhao Z."/>
            <person name="Zhou C."/>
            <person name="Zhu D."/>
            <person name="Lee S."/>
            <person name="Bess C."/>
            <person name="Blankenburg K."/>
            <person name="Forbes L."/>
            <person name="Fu Q."/>
            <person name="Gubbala S."/>
            <person name="Hirani K."/>
            <person name="Jayaseelan J.C."/>
            <person name="Lara F."/>
            <person name="Munidasa M."/>
            <person name="Palculict T."/>
            <person name="Patil S."/>
            <person name="Pu L.-L."/>
            <person name="Saada N."/>
            <person name="Tang L."/>
            <person name="Weissenberger G."/>
            <person name="Zhu Y."/>
            <person name="Hemphill L."/>
            <person name="Shang Y."/>
            <person name="Youmans B."/>
            <person name="Ayvaz T."/>
            <person name="Ross M."/>
            <person name="Santibanez J."/>
            <person name="Aqrawi P."/>
            <person name="Gross S."/>
            <person name="Joshi V."/>
            <person name="Fowler G."/>
            <person name="Nazareth L."/>
            <person name="Reid J."/>
            <person name="Worley K."/>
            <person name="Petrosino J."/>
            <person name="Highlander S."/>
            <person name="Gibbs R."/>
        </authorList>
    </citation>
    <scope>NUCLEOTIDE SEQUENCE [LARGE SCALE GENOMIC DNA]</scope>
    <source>
        <strain evidence="1 2">DSM 3986</strain>
    </source>
</reference>
<evidence type="ECO:0000313" key="2">
    <source>
        <dbReference type="Proteomes" id="UP000003434"/>
    </source>
</evidence>
<dbReference type="Proteomes" id="UP000003434">
    <property type="component" value="Unassembled WGS sequence"/>
</dbReference>
<sequence>MIIVIFIHENMLICAKNLIIFLSYSVVNINCDKKYFSNNQ</sequence>
<protein>
    <submittedName>
        <fullName evidence="1">Uncharacterized protein</fullName>
    </submittedName>
</protein>
<comment type="caution">
    <text evidence="1">The sequence shown here is derived from an EMBL/GenBank/DDBJ whole genome shotgun (WGS) entry which is preliminary data.</text>
</comment>
<gene>
    <name evidence="1" type="ORF">HMPREF0381_2568</name>
</gene>
<organism evidence="1 2">
    <name type="scientific">Lachnoanaerobaculum saburreum DSM 3986</name>
    <dbReference type="NCBI Taxonomy" id="887325"/>
    <lineage>
        <taxon>Bacteria</taxon>
        <taxon>Bacillati</taxon>
        <taxon>Bacillota</taxon>
        <taxon>Clostridia</taxon>
        <taxon>Lachnospirales</taxon>
        <taxon>Lachnospiraceae</taxon>
        <taxon>Lachnoanaerobaculum</taxon>
    </lineage>
</organism>
<evidence type="ECO:0000313" key="1">
    <source>
        <dbReference type="EMBL" id="EFU75538.1"/>
    </source>
</evidence>
<dbReference type="AlphaFoldDB" id="E6LRI3"/>
<accession>E6LRI3</accession>
<name>E6LRI3_9FIRM</name>
<dbReference type="HOGENOM" id="CLU_3291704_0_0_9"/>
<proteinExistence type="predicted"/>
<dbReference type="eggNOG" id="ENOG5030H3G">
    <property type="taxonomic scope" value="Bacteria"/>
</dbReference>